<keyword evidence="8 10" id="KW-0413">Isomerase</keyword>
<dbReference type="AlphaFoldDB" id="A0A8J3HZZ9"/>
<protein>
    <recommendedName>
        <fullName evidence="6 10">UDP-glucose 4-epimerase</fullName>
        <ecNumber evidence="5 10">5.1.3.2</ecNumber>
    </recommendedName>
</protein>
<dbReference type="SUPFAM" id="SSF51735">
    <property type="entry name" value="NAD(P)-binding Rossmann-fold domains"/>
    <property type="match status" value="1"/>
</dbReference>
<reference evidence="12" key="1">
    <citation type="submission" date="2020-10" db="EMBL/GenBank/DDBJ databases">
        <title>Taxonomic study of unclassified bacteria belonging to the class Ktedonobacteria.</title>
        <authorList>
            <person name="Yabe S."/>
            <person name="Wang C.M."/>
            <person name="Zheng Y."/>
            <person name="Sakai Y."/>
            <person name="Cavaletti L."/>
            <person name="Monciardini P."/>
            <person name="Donadio S."/>
        </authorList>
    </citation>
    <scope>NUCLEOTIDE SEQUENCE</scope>
    <source>
        <strain evidence="12">SOSP1-1</strain>
    </source>
</reference>
<sequence>MKLLVTGGAGYIGSVMTKQLVEAGHEVTVMDNFTKGHHQAVQSQVRIVESDLLDPQRLKEVLSEGYTGVLHFAALSLVGESVTQPERYYRNNVVGTLNLLDAMRENGVKRLVFSSTAAVYGAPEGIPILETSPTRPTNPYGGSKLAVDQMLGFEAEAHGLAAVSLRYFNVAGASGDIGELHNPETHLIPLVLQAAAGKRESVQIYGTDYATPDGTAIRDYIHVEDLARAHTIAFEHAQAGRHTIYNLGNGKGFSVREVIETARRVTGKPIKAIESERRVGDPPVLVASSEKVQRELGWQPQKPELSTMIADAWNWMQTHPQGYTS</sequence>
<comment type="cofactor">
    <cofactor evidence="2 10">
        <name>NAD(+)</name>
        <dbReference type="ChEBI" id="CHEBI:57540"/>
    </cofactor>
</comment>
<dbReference type="PANTHER" id="PTHR43725:SF53">
    <property type="entry name" value="UDP-ARABINOSE 4-EPIMERASE 1"/>
    <property type="match status" value="1"/>
</dbReference>
<dbReference type="Gene3D" id="3.90.25.10">
    <property type="entry name" value="UDP-galactose 4-epimerase, domain 1"/>
    <property type="match status" value="1"/>
</dbReference>
<evidence type="ECO:0000256" key="6">
    <source>
        <dbReference type="ARBA" id="ARBA00018569"/>
    </source>
</evidence>
<evidence type="ECO:0000313" key="13">
    <source>
        <dbReference type="Proteomes" id="UP000612362"/>
    </source>
</evidence>
<dbReference type="InterPro" id="IPR005886">
    <property type="entry name" value="UDP_G4E"/>
</dbReference>
<evidence type="ECO:0000256" key="7">
    <source>
        <dbReference type="ARBA" id="ARBA00023027"/>
    </source>
</evidence>
<name>A0A8J3HZZ9_9CHLR</name>
<dbReference type="CDD" id="cd05247">
    <property type="entry name" value="UDP_G4E_1_SDR_e"/>
    <property type="match status" value="1"/>
</dbReference>
<dbReference type="InterPro" id="IPR001509">
    <property type="entry name" value="Epimerase_deHydtase"/>
</dbReference>
<keyword evidence="7 10" id="KW-0520">NAD</keyword>
<gene>
    <name evidence="12" type="ORF">KSX_22710</name>
</gene>
<evidence type="ECO:0000256" key="3">
    <source>
        <dbReference type="ARBA" id="ARBA00004947"/>
    </source>
</evidence>
<dbReference type="GO" id="GO:0033499">
    <property type="term" value="P:galactose catabolic process via UDP-galactose, Leloir pathway"/>
    <property type="evidence" value="ECO:0007669"/>
    <property type="project" value="TreeGrafter"/>
</dbReference>
<dbReference type="PANTHER" id="PTHR43725">
    <property type="entry name" value="UDP-GLUCOSE 4-EPIMERASE"/>
    <property type="match status" value="1"/>
</dbReference>
<dbReference type="EMBL" id="BNJF01000001">
    <property type="protein sequence ID" value="GHO44108.1"/>
    <property type="molecule type" value="Genomic_DNA"/>
</dbReference>
<feature type="domain" description="NAD-dependent epimerase/dehydratase" evidence="11">
    <location>
        <begin position="4"/>
        <end position="248"/>
    </location>
</feature>
<dbReference type="NCBIfam" id="TIGR01179">
    <property type="entry name" value="galE"/>
    <property type="match status" value="1"/>
</dbReference>
<comment type="catalytic activity">
    <reaction evidence="1 10">
        <text>UDP-alpha-D-glucose = UDP-alpha-D-galactose</text>
        <dbReference type="Rhea" id="RHEA:22168"/>
        <dbReference type="ChEBI" id="CHEBI:58885"/>
        <dbReference type="ChEBI" id="CHEBI:66914"/>
        <dbReference type="EC" id="5.1.3.2"/>
    </reaction>
</comment>
<evidence type="ECO:0000256" key="2">
    <source>
        <dbReference type="ARBA" id="ARBA00001911"/>
    </source>
</evidence>
<dbReference type="GO" id="GO:0003978">
    <property type="term" value="F:UDP-glucose 4-epimerase activity"/>
    <property type="evidence" value="ECO:0007669"/>
    <property type="project" value="UniProtKB-UniRule"/>
</dbReference>
<dbReference type="EC" id="5.1.3.2" evidence="5 10"/>
<evidence type="ECO:0000259" key="11">
    <source>
        <dbReference type="Pfam" id="PF01370"/>
    </source>
</evidence>
<keyword evidence="9 10" id="KW-0119">Carbohydrate metabolism</keyword>
<comment type="pathway">
    <text evidence="3 10">Carbohydrate metabolism; galactose metabolism.</text>
</comment>
<comment type="subunit">
    <text evidence="10">Homodimer.</text>
</comment>
<evidence type="ECO:0000313" key="12">
    <source>
        <dbReference type="EMBL" id="GHO44108.1"/>
    </source>
</evidence>
<evidence type="ECO:0000256" key="1">
    <source>
        <dbReference type="ARBA" id="ARBA00000083"/>
    </source>
</evidence>
<evidence type="ECO:0000256" key="5">
    <source>
        <dbReference type="ARBA" id="ARBA00013189"/>
    </source>
</evidence>
<proteinExistence type="inferred from homology"/>
<evidence type="ECO:0000256" key="10">
    <source>
        <dbReference type="RuleBase" id="RU366046"/>
    </source>
</evidence>
<evidence type="ECO:0000256" key="9">
    <source>
        <dbReference type="ARBA" id="ARBA00023277"/>
    </source>
</evidence>
<dbReference type="Gene3D" id="3.40.50.720">
    <property type="entry name" value="NAD(P)-binding Rossmann-like Domain"/>
    <property type="match status" value="1"/>
</dbReference>
<dbReference type="Proteomes" id="UP000612362">
    <property type="component" value="Unassembled WGS sequence"/>
</dbReference>
<organism evidence="12 13">
    <name type="scientific">Ktedonospora formicarum</name>
    <dbReference type="NCBI Taxonomy" id="2778364"/>
    <lineage>
        <taxon>Bacteria</taxon>
        <taxon>Bacillati</taxon>
        <taxon>Chloroflexota</taxon>
        <taxon>Ktedonobacteria</taxon>
        <taxon>Ktedonobacterales</taxon>
        <taxon>Ktedonobacteraceae</taxon>
        <taxon>Ktedonospora</taxon>
    </lineage>
</organism>
<evidence type="ECO:0000256" key="8">
    <source>
        <dbReference type="ARBA" id="ARBA00023235"/>
    </source>
</evidence>
<dbReference type="UniPathway" id="UPA00214"/>
<dbReference type="InterPro" id="IPR036291">
    <property type="entry name" value="NAD(P)-bd_dom_sf"/>
</dbReference>
<keyword evidence="13" id="KW-1185">Reference proteome</keyword>
<comment type="caution">
    <text evidence="12">The sequence shown here is derived from an EMBL/GenBank/DDBJ whole genome shotgun (WGS) entry which is preliminary data.</text>
</comment>
<evidence type="ECO:0000256" key="4">
    <source>
        <dbReference type="ARBA" id="ARBA00007637"/>
    </source>
</evidence>
<comment type="similarity">
    <text evidence="4 10">Belongs to the NAD(P)-dependent epimerase/dehydratase family.</text>
</comment>
<dbReference type="Pfam" id="PF01370">
    <property type="entry name" value="Epimerase"/>
    <property type="match status" value="1"/>
</dbReference>
<accession>A0A8J3HZZ9</accession>
<dbReference type="RefSeq" id="WP_220193532.1">
    <property type="nucleotide sequence ID" value="NZ_BNJF01000001.1"/>
</dbReference>